<feature type="transmembrane region" description="Helical" evidence="9">
    <location>
        <begin position="296"/>
        <end position="317"/>
    </location>
</feature>
<evidence type="ECO:0000256" key="6">
    <source>
        <dbReference type="ARBA" id="ARBA00022989"/>
    </source>
</evidence>
<evidence type="ECO:0000259" key="10">
    <source>
        <dbReference type="Pfam" id="PF00999"/>
    </source>
</evidence>
<evidence type="ECO:0000313" key="11">
    <source>
        <dbReference type="EMBL" id="PXW93197.1"/>
    </source>
</evidence>
<dbReference type="GO" id="GO:0015297">
    <property type="term" value="F:antiporter activity"/>
    <property type="evidence" value="ECO:0007669"/>
    <property type="project" value="UniProtKB-KW"/>
</dbReference>
<evidence type="ECO:0000256" key="3">
    <source>
        <dbReference type="ARBA" id="ARBA00022448"/>
    </source>
</evidence>
<proteinExistence type="inferred from homology"/>
<keyword evidence="12" id="KW-1185">Reference proteome</keyword>
<feature type="transmembrane region" description="Helical" evidence="9">
    <location>
        <begin position="117"/>
        <end position="135"/>
    </location>
</feature>
<feature type="transmembrane region" description="Helical" evidence="9">
    <location>
        <begin position="360"/>
        <end position="378"/>
    </location>
</feature>
<feature type="transmembrane region" description="Helical" evidence="9">
    <location>
        <begin position="58"/>
        <end position="77"/>
    </location>
</feature>
<dbReference type="OrthoDB" id="9793589at2"/>
<evidence type="ECO:0000256" key="8">
    <source>
        <dbReference type="ARBA" id="ARBA00023136"/>
    </source>
</evidence>
<evidence type="ECO:0000256" key="2">
    <source>
        <dbReference type="ARBA" id="ARBA00005551"/>
    </source>
</evidence>
<dbReference type="GO" id="GO:0016020">
    <property type="term" value="C:membrane"/>
    <property type="evidence" value="ECO:0007669"/>
    <property type="project" value="UniProtKB-SubCell"/>
</dbReference>
<dbReference type="Gene3D" id="3.40.50.620">
    <property type="entry name" value="HUPs"/>
    <property type="match status" value="1"/>
</dbReference>
<comment type="subcellular location">
    <subcellularLocation>
        <location evidence="1">Membrane</location>
        <topology evidence="1">Multi-pass membrane protein</topology>
    </subcellularLocation>
</comment>
<evidence type="ECO:0000313" key="12">
    <source>
        <dbReference type="Proteomes" id="UP000247922"/>
    </source>
</evidence>
<dbReference type="Pfam" id="PF00999">
    <property type="entry name" value="Na_H_Exchanger"/>
    <property type="match status" value="1"/>
</dbReference>
<dbReference type="Gene3D" id="1.20.1530.20">
    <property type="match status" value="1"/>
</dbReference>
<keyword evidence="4" id="KW-0050">Antiport</keyword>
<dbReference type="InterPro" id="IPR006153">
    <property type="entry name" value="Cation/H_exchanger_TM"/>
</dbReference>
<evidence type="ECO:0000256" key="5">
    <source>
        <dbReference type="ARBA" id="ARBA00022692"/>
    </source>
</evidence>
<comment type="similarity">
    <text evidence="2">Belongs to the monovalent cation:proton antiporter 2 (CPA2) transporter (TC 2.A.37) family.</text>
</comment>
<feature type="transmembrane region" description="Helical" evidence="9">
    <location>
        <begin position="180"/>
        <end position="202"/>
    </location>
</feature>
<dbReference type="PANTHER" id="PTHR43562">
    <property type="entry name" value="NAPA-TYPE SODIUM/HYDROGEN ANTIPORTER"/>
    <property type="match status" value="1"/>
</dbReference>
<dbReference type="GO" id="GO:1902600">
    <property type="term" value="P:proton transmembrane transport"/>
    <property type="evidence" value="ECO:0007669"/>
    <property type="project" value="InterPro"/>
</dbReference>
<feature type="transmembrane region" description="Helical" evidence="9">
    <location>
        <begin position="147"/>
        <end position="168"/>
    </location>
</feature>
<keyword evidence="5 9" id="KW-0812">Transmembrane</keyword>
<evidence type="ECO:0000256" key="7">
    <source>
        <dbReference type="ARBA" id="ARBA00023065"/>
    </source>
</evidence>
<dbReference type="InterPro" id="IPR014729">
    <property type="entry name" value="Rossmann-like_a/b/a_fold"/>
</dbReference>
<keyword evidence="7" id="KW-0406">Ion transport</keyword>
<accession>A0A2V3WHY3</accession>
<dbReference type="PANTHER" id="PTHR43562:SF4">
    <property type="entry name" value="NA(+)_H(+) ANTIPORTER NHAS5"/>
    <property type="match status" value="1"/>
</dbReference>
<dbReference type="InterPro" id="IPR038770">
    <property type="entry name" value="Na+/solute_symporter_sf"/>
</dbReference>
<reference evidence="11 12" key="1">
    <citation type="submission" date="2018-05" db="EMBL/GenBank/DDBJ databases">
        <title>Genomic Encyclopedia of Type Strains, Phase IV (KMG-IV): sequencing the most valuable type-strain genomes for metagenomic binning, comparative biology and taxonomic classification.</title>
        <authorList>
            <person name="Goeker M."/>
        </authorList>
    </citation>
    <scope>NUCLEOTIDE SEQUENCE [LARGE SCALE GENOMIC DNA]</scope>
    <source>
        <strain evidence="11 12">DSM 22440</strain>
    </source>
</reference>
<dbReference type="EMBL" id="QJJR01000001">
    <property type="protein sequence ID" value="PXW93197.1"/>
    <property type="molecule type" value="Genomic_DNA"/>
</dbReference>
<evidence type="ECO:0000256" key="1">
    <source>
        <dbReference type="ARBA" id="ARBA00004141"/>
    </source>
</evidence>
<gene>
    <name evidence="11" type="ORF">DES38_101283</name>
</gene>
<name>A0A2V3WHY3_9BACI</name>
<evidence type="ECO:0000256" key="9">
    <source>
        <dbReference type="SAM" id="Phobius"/>
    </source>
</evidence>
<keyword evidence="8 9" id="KW-0472">Membrane</keyword>
<protein>
    <submittedName>
        <fullName evidence="11">Transporter (CPA2 family)</fullName>
    </submittedName>
</protein>
<evidence type="ECO:0000256" key="4">
    <source>
        <dbReference type="ARBA" id="ARBA00022449"/>
    </source>
</evidence>
<feature type="transmembrane region" description="Helical" evidence="9">
    <location>
        <begin position="267"/>
        <end position="290"/>
    </location>
</feature>
<feature type="transmembrane region" description="Helical" evidence="9">
    <location>
        <begin position="89"/>
        <end position="111"/>
    </location>
</feature>
<feature type="transmembrane region" description="Helical" evidence="9">
    <location>
        <begin position="329"/>
        <end position="348"/>
    </location>
</feature>
<dbReference type="AlphaFoldDB" id="A0A2V3WHY3"/>
<dbReference type="SUPFAM" id="SSF52402">
    <property type="entry name" value="Adenine nucleotide alpha hydrolases-like"/>
    <property type="match status" value="1"/>
</dbReference>
<feature type="transmembrane region" description="Helical" evidence="9">
    <location>
        <begin position="33"/>
        <end position="52"/>
    </location>
</feature>
<sequence length="685" mass="75685">MFEPITEPVIIFAIAVLIFLITPILMKKLHMPGIVGPILAGVMVGPYGLNLLARDATIELLGTVGLLFIIFIAGLELDIEGFMKYRHRSLIFGLLSFGFPLILGFSVGIVFQFSIPASLLLGSIVGSHTLLSYPIASKMGISKNKAIITTVGGTLVTDVLAMLFLAVISGMSVGQVNAYFWLQLILSTGIYALLIFLLVPFLTKHFFKIDGLDGASEFNYVLVILFVSGWMALYAGLEPIIGAFLAGLSLNRYIFSQGSLMNRIDFTANALFIPFFLLSVGMLMDVTALFASVQSIMLTFLITFSLFIGKSGAAFLSAKLFNYSKTESLVILGLTIPQAAATLAATLVGFDLNLINQNTVNAIIIMILISTIVGPSLTEKYGRRLVKAQTETEPDPEKRPERILIPIANPHTMEALMDLGFLVRASLQSDEPLYPLKVIKNHAKQAEADVATAEKMLGHAMFYAAGAEVPIRPLTRISLSVGKGIERAITEERITTVISGWKGPKTHSEKVFGGVIDNVIDHTYIRHLIVKETEPIQMTKRLVVILPKQILYKPGFKDAIRITKNIIKQLNCTVLYIVMDDDFEATKSVIEEIKPINQLSFTHLPDWEMLERYCLKLAKQDLVMAISARQGTIGWHPSLENLPRKLSDNVSQNFIIFYPFENYELDLRGQRKTPMSVISATYHSD</sequence>
<feature type="transmembrane region" description="Helical" evidence="9">
    <location>
        <begin position="6"/>
        <end position="26"/>
    </location>
</feature>
<dbReference type="Proteomes" id="UP000247922">
    <property type="component" value="Unassembled WGS sequence"/>
</dbReference>
<organism evidence="11 12">
    <name type="scientific">Streptohalobacillus salinus</name>
    <dbReference type="NCBI Taxonomy" id="621096"/>
    <lineage>
        <taxon>Bacteria</taxon>
        <taxon>Bacillati</taxon>
        <taxon>Bacillota</taxon>
        <taxon>Bacilli</taxon>
        <taxon>Bacillales</taxon>
        <taxon>Bacillaceae</taxon>
        <taxon>Streptohalobacillus</taxon>
    </lineage>
</organism>
<keyword evidence="6 9" id="KW-1133">Transmembrane helix</keyword>
<comment type="caution">
    <text evidence="11">The sequence shown here is derived from an EMBL/GenBank/DDBJ whole genome shotgun (WGS) entry which is preliminary data.</text>
</comment>
<keyword evidence="3" id="KW-0813">Transport</keyword>
<feature type="domain" description="Cation/H+ exchanger transmembrane" evidence="10">
    <location>
        <begin position="17"/>
        <end position="377"/>
    </location>
</feature>